<gene>
    <name evidence="5" type="ORF">DW687_01770</name>
</gene>
<feature type="domain" description="NADH-ubiquinone oxidoreductase 51kDa subunit iron-sulphur binding" evidence="4">
    <location>
        <begin position="272"/>
        <end position="317"/>
    </location>
</feature>
<dbReference type="GO" id="GO:0051539">
    <property type="term" value="F:4 iron, 4 sulfur cluster binding"/>
    <property type="evidence" value="ECO:0007669"/>
    <property type="project" value="InterPro"/>
</dbReference>
<evidence type="ECO:0000256" key="2">
    <source>
        <dbReference type="ARBA" id="ARBA00023004"/>
    </source>
</evidence>
<protein>
    <recommendedName>
        <fullName evidence="4">NADH-ubiquinone oxidoreductase 51kDa subunit iron-sulphur binding domain-containing protein</fullName>
    </recommendedName>
</protein>
<dbReference type="Pfam" id="PF10589">
    <property type="entry name" value="NADH_4Fe-4S"/>
    <property type="match status" value="1"/>
</dbReference>
<dbReference type="SUPFAM" id="SSF142019">
    <property type="entry name" value="Nqo1 FMN-binding domain-like"/>
    <property type="match status" value="1"/>
</dbReference>
<dbReference type="AlphaFoldDB" id="A0A3E3E1B1"/>
<accession>A0A3E3E1B1</accession>
<reference evidence="5 6" key="1">
    <citation type="submission" date="2018-08" db="EMBL/GenBank/DDBJ databases">
        <title>A genome reference for cultivated species of the human gut microbiota.</title>
        <authorList>
            <person name="Zou Y."/>
            <person name="Xue W."/>
            <person name="Luo G."/>
        </authorList>
    </citation>
    <scope>NUCLEOTIDE SEQUENCE [LARGE SCALE GENOMIC DNA]</scope>
    <source>
        <strain evidence="5 6">AM25-6</strain>
    </source>
</reference>
<dbReference type="Gene3D" id="3.10.20.600">
    <property type="match status" value="1"/>
</dbReference>
<dbReference type="EMBL" id="QUSM01000002">
    <property type="protein sequence ID" value="RGD75075.1"/>
    <property type="molecule type" value="Genomic_DNA"/>
</dbReference>
<dbReference type="Gene3D" id="1.20.1440.230">
    <property type="entry name" value="NADH-ubiquinone oxidoreductase 51kDa subunit, iron-sulphur binding domain"/>
    <property type="match status" value="1"/>
</dbReference>
<dbReference type="Pfam" id="PF10531">
    <property type="entry name" value="SLBB"/>
    <property type="match status" value="1"/>
</dbReference>
<dbReference type="PANTHER" id="PTHR43578:SF3">
    <property type="entry name" value="NADH-QUINONE OXIDOREDUCTASE SUBUNIT F"/>
    <property type="match status" value="1"/>
</dbReference>
<evidence type="ECO:0000259" key="4">
    <source>
        <dbReference type="SMART" id="SM00928"/>
    </source>
</evidence>
<keyword evidence="2" id="KW-0408">Iron</keyword>
<dbReference type="InterPro" id="IPR019575">
    <property type="entry name" value="Nuop51_4Fe4S-bd"/>
</dbReference>
<keyword evidence="1" id="KW-0479">Metal-binding</keyword>
<dbReference type="InterPro" id="IPR019554">
    <property type="entry name" value="Soluble_ligand-bd"/>
</dbReference>
<dbReference type="SMART" id="SM00928">
    <property type="entry name" value="NADH_4Fe-4S"/>
    <property type="match status" value="1"/>
</dbReference>
<dbReference type="SUPFAM" id="SSF142984">
    <property type="entry name" value="Nqo1 middle domain-like"/>
    <property type="match status" value="1"/>
</dbReference>
<dbReference type="SUPFAM" id="SSF140490">
    <property type="entry name" value="Nqo1C-terminal domain-like"/>
    <property type="match status" value="1"/>
</dbReference>
<evidence type="ECO:0000313" key="5">
    <source>
        <dbReference type="EMBL" id="RGD75075.1"/>
    </source>
</evidence>
<sequence length="357" mass="38670">MENLDPKKVLADLTKNANKYCGAVNPICLDDYVACGGYEASSKVVNNEVDVISILKDANLVARKKLNELCADRWIGAETVVCETEDPMAILDLKVQTEAPHVIVEAMIIFMHVNNAKKGVIVVNDELAYNRLDKAVTDAKNAGLNDKDIIVSKVSIDGLKENAQLLANVVAIVQNSYKPAPAKGLKGVAIGGKVKNPGIYEIEDGTTYRKLIEEIAGGATGKVKAIKVGAPYGEYLSSDILDEKINFMSLMMNGMVRGTALIIVLDESTDMAKEISDYLGFLLNVSCGKCFPCKVGTKRMDEMVKEVVKGNATIENYNMIKSIAVNMNIGTLCPIGQKGAVPVLTALENFRDDFIKE</sequence>
<organism evidence="5 6">
    <name type="scientific">Anaerofustis stercorihominis</name>
    <dbReference type="NCBI Taxonomy" id="214853"/>
    <lineage>
        <taxon>Bacteria</taxon>
        <taxon>Bacillati</taxon>
        <taxon>Bacillota</taxon>
        <taxon>Clostridia</taxon>
        <taxon>Eubacteriales</taxon>
        <taxon>Eubacteriaceae</taxon>
        <taxon>Anaerofustis</taxon>
    </lineage>
</organism>
<name>A0A3E3E1B1_9FIRM</name>
<dbReference type="Gene3D" id="3.40.50.11540">
    <property type="entry name" value="NADH-ubiquinone oxidoreductase 51kDa subunit"/>
    <property type="match status" value="1"/>
</dbReference>
<dbReference type="PANTHER" id="PTHR43578">
    <property type="entry name" value="NADH-QUINONE OXIDOREDUCTASE SUBUNIT F"/>
    <property type="match status" value="1"/>
</dbReference>
<dbReference type="InterPro" id="IPR037225">
    <property type="entry name" value="Nuo51_FMN-bd_sf"/>
</dbReference>
<evidence type="ECO:0000256" key="1">
    <source>
        <dbReference type="ARBA" id="ARBA00022723"/>
    </source>
</evidence>
<evidence type="ECO:0000313" key="6">
    <source>
        <dbReference type="Proteomes" id="UP000261212"/>
    </source>
</evidence>
<evidence type="ECO:0000256" key="3">
    <source>
        <dbReference type="ARBA" id="ARBA00023014"/>
    </source>
</evidence>
<dbReference type="InterPro" id="IPR037207">
    <property type="entry name" value="Nuop51_4Fe4S-bd_sf"/>
</dbReference>
<comment type="caution">
    <text evidence="5">The sequence shown here is derived from an EMBL/GenBank/DDBJ whole genome shotgun (WGS) entry which is preliminary data.</text>
</comment>
<dbReference type="Proteomes" id="UP000261212">
    <property type="component" value="Unassembled WGS sequence"/>
</dbReference>
<keyword evidence="3" id="KW-0411">Iron-sulfur</keyword>
<proteinExistence type="predicted"/>
<dbReference type="GO" id="GO:0046872">
    <property type="term" value="F:metal ion binding"/>
    <property type="evidence" value="ECO:0007669"/>
    <property type="project" value="UniProtKB-KW"/>
</dbReference>
<dbReference type="RefSeq" id="WP_117531202.1">
    <property type="nucleotide sequence ID" value="NZ_QUSM01000002.1"/>
</dbReference>